<dbReference type="AlphaFoldDB" id="A0AAN6P0A0"/>
<name>A0AAN6P0A0_9PEZI</name>
<evidence type="ECO:0000313" key="2">
    <source>
        <dbReference type="EMBL" id="KAK3954194.1"/>
    </source>
</evidence>
<comment type="caution">
    <text evidence="2">The sequence shown here is derived from an EMBL/GenBank/DDBJ whole genome shotgun (WGS) entry which is preliminary data.</text>
</comment>
<dbReference type="Proteomes" id="UP001303222">
    <property type="component" value="Unassembled WGS sequence"/>
</dbReference>
<organism evidence="2 3">
    <name type="scientific">Pseudoneurospora amorphoporcata</name>
    <dbReference type="NCBI Taxonomy" id="241081"/>
    <lineage>
        <taxon>Eukaryota</taxon>
        <taxon>Fungi</taxon>
        <taxon>Dikarya</taxon>
        <taxon>Ascomycota</taxon>
        <taxon>Pezizomycotina</taxon>
        <taxon>Sordariomycetes</taxon>
        <taxon>Sordariomycetidae</taxon>
        <taxon>Sordariales</taxon>
        <taxon>Sordariaceae</taxon>
        <taxon>Pseudoneurospora</taxon>
    </lineage>
</organism>
<reference evidence="2" key="2">
    <citation type="submission" date="2023-06" db="EMBL/GenBank/DDBJ databases">
        <authorList>
            <consortium name="Lawrence Berkeley National Laboratory"/>
            <person name="Mondo S.J."/>
            <person name="Hensen N."/>
            <person name="Bonometti L."/>
            <person name="Westerberg I."/>
            <person name="Brannstrom I.O."/>
            <person name="Guillou S."/>
            <person name="Cros-Aarteil S."/>
            <person name="Calhoun S."/>
            <person name="Haridas S."/>
            <person name="Kuo A."/>
            <person name="Pangilinan J."/>
            <person name="Riley R."/>
            <person name="Labutti K."/>
            <person name="Andreopoulos B."/>
            <person name="Lipzen A."/>
            <person name="Chen C."/>
            <person name="Yanf M."/>
            <person name="Daum C."/>
            <person name="Ng V."/>
            <person name="Clum A."/>
            <person name="Steindorff A."/>
            <person name="Ohm R."/>
            <person name="Martin F."/>
            <person name="Silar P."/>
            <person name="Natvig D."/>
            <person name="Lalanne C."/>
            <person name="Gautier V."/>
            <person name="Ament-Velasquez S.L."/>
            <person name="Kruys A."/>
            <person name="Hutchinson M.I."/>
            <person name="Powell A.J."/>
            <person name="Barry K."/>
            <person name="Miller A.N."/>
            <person name="Grigoriev I.V."/>
            <person name="Debuchy R."/>
            <person name="Gladieux P."/>
            <person name="Thoren M.H."/>
            <person name="Johannesson H."/>
        </authorList>
    </citation>
    <scope>NUCLEOTIDE SEQUENCE</scope>
    <source>
        <strain evidence="2">CBS 626.80</strain>
    </source>
</reference>
<evidence type="ECO:0000256" key="1">
    <source>
        <dbReference type="SAM" id="MobiDB-lite"/>
    </source>
</evidence>
<proteinExistence type="predicted"/>
<dbReference type="EMBL" id="MU859093">
    <property type="protein sequence ID" value="KAK3954194.1"/>
    <property type="molecule type" value="Genomic_DNA"/>
</dbReference>
<protein>
    <submittedName>
        <fullName evidence="2">Uncharacterized protein</fullName>
    </submittedName>
</protein>
<feature type="region of interest" description="Disordered" evidence="1">
    <location>
        <begin position="1"/>
        <end position="23"/>
    </location>
</feature>
<keyword evidence="3" id="KW-1185">Reference proteome</keyword>
<feature type="compositionally biased region" description="Low complexity" evidence="1">
    <location>
        <begin position="279"/>
        <end position="293"/>
    </location>
</feature>
<gene>
    <name evidence="2" type="ORF">QBC32DRAFT_94631</name>
</gene>
<feature type="region of interest" description="Disordered" evidence="1">
    <location>
        <begin position="277"/>
        <end position="331"/>
    </location>
</feature>
<reference evidence="2" key="1">
    <citation type="journal article" date="2023" name="Mol. Phylogenet. Evol.">
        <title>Genome-scale phylogeny and comparative genomics of the fungal order Sordariales.</title>
        <authorList>
            <person name="Hensen N."/>
            <person name="Bonometti L."/>
            <person name="Westerberg I."/>
            <person name="Brannstrom I.O."/>
            <person name="Guillou S."/>
            <person name="Cros-Aarteil S."/>
            <person name="Calhoun S."/>
            <person name="Haridas S."/>
            <person name="Kuo A."/>
            <person name="Mondo S."/>
            <person name="Pangilinan J."/>
            <person name="Riley R."/>
            <person name="LaButti K."/>
            <person name="Andreopoulos B."/>
            <person name="Lipzen A."/>
            <person name="Chen C."/>
            <person name="Yan M."/>
            <person name="Daum C."/>
            <person name="Ng V."/>
            <person name="Clum A."/>
            <person name="Steindorff A."/>
            <person name="Ohm R.A."/>
            <person name="Martin F."/>
            <person name="Silar P."/>
            <person name="Natvig D.O."/>
            <person name="Lalanne C."/>
            <person name="Gautier V."/>
            <person name="Ament-Velasquez S.L."/>
            <person name="Kruys A."/>
            <person name="Hutchinson M.I."/>
            <person name="Powell A.J."/>
            <person name="Barry K."/>
            <person name="Miller A.N."/>
            <person name="Grigoriev I.V."/>
            <person name="Debuchy R."/>
            <person name="Gladieux P."/>
            <person name="Hiltunen Thoren M."/>
            <person name="Johannesson H."/>
        </authorList>
    </citation>
    <scope>NUCLEOTIDE SEQUENCE</scope>
    <source>
        <strain evidence="2">CBS 626.80</strain>
    </source>
</reference>
<sequence>MGGKTLFPNHGPRKEPTNTIPSSPTLAFRAVSAPILAQAVPVYTEPPCYRPTEAEKLEAQRRLLETEWYTKQPSRRRRSKSAIVKNVERNGSLADEFNSMSVGLEEFRRYTVALPTVRAPFNALVSSIRKFKKSLMEELSKGNMKLVTSWELEMEMTNCRYAYHELQRDIQAALRQVVREFFVVRGPVLGEPTEYERRQTFVQESFWVLNDLKATFPEAVEGFGKQARAGPADGGGCAAPANSGADMLLDFVVGGRAQQPPRPPKWPAPTQRLISYTIPNSTQSTPSTTPSRNPQKRNRAESEEPQDLAVCVKRTKVDERQQSRPIARADDEEWQIVDLTCKEPKARGSCWS</sequence>
<accession>A0AAN6P0A0</accession>
<evidence type="ECO:0000313" key="3">
    <source>
        <dbReference type="Proteomes" id="UP001303222"/>
    </source>
</evidence>